<dbReference type="Proteomes" id="UP000813018">
    <property type="component" value="Unassembled WGS sequence"/>
</dbReference>
<evidence type="ECO:0000313" key="1">
    <source>
        <dbReference type="EMBL" id="MBW7467474.1"/>
    </source>
</evidence>
<accession>A0ABS7CUE7</accession>
<keyword evidence="2" id="KW-1185">Reference proteome</keyword>
<dbReference type="EMBL" id="JAHYXK010000007">
    <property type="protein sequence ID" value="MBW7467474.1"/>
    <property type="molecule type" value="Genomic_DNA"/>
</dbReference>
<proteinExistence type="predicted"/>
<comment type="caution">
    <text evidence="1">The sequence shown here is derived from an EMBL/GenBank/DDBJ whole genome shotgun (WGS) entry which is preliminary data.</text>
</comment>
<evidence type="ECO:0000313" key="2">
    <source>
        <dbReference type="Proteomes" id="UP000813018"/>
    </source>
</evidence>
<organism evidence="1 2">
    <name type="scientific">Pontibacter aydingkolensis</name>
    <dbReference type="NCBI Taxonomy" id="1911536"/>
    <lineage>
        <taxon>Bacteria</taxon>
        <taxon>Pseudomonadati</taxon>
        <taxon>Bacteroidota</taxon>
        <taxon>Cytophagia</taxon>
        <taxon>Cytophagales</taxon>
        <taxon>Hymenobacteraceae</taxon>
        <taxon>Pontibacter</taxon>
    </lineage>
</organism>
<reference evidence="1 2" key="1">
    <citation type="journal article" date="2016" name="Int. J. Syst. Evol. Microbiol.">
        <title>Pontibacter aydingkolensis sp. nov., isolated from soil of a salt lake.</title>
        <authorList>
            <person name="Osman G."/>
            <person name="Zhang T."/>
            <person name="Lou K."/>
            <person name="Gao Y."/>
            <person name="Chang W."/>
            <person name="Lin Q."/>
            <person name="Yang H.M."/>
            <person name="Huo X.D."/>
            <person name="Wang N."/>
        </authorList>
    </citation>
    <scope>NUCLEOTIDE SEQUENCE [LARGE SCALE GENOMIC DNA]</scope>
    <source>
        <strain evidence="1 2">KACC 19255</strain>
    </source>
</reference>
<name>A0ABS7CUE7_9BACT</name>
<sequence>MPKQLIAALDNTPGMVVEIADDWAMLRAEKNLSEDVMLGLIGLGLKIIKQQDG</sequence>
<gene>
    <name evidence="1" type="ORF">K0O23_10370</name>
</gene>
<dbReference type="RefSeq" id="WP_219877353.1">
    <property type="nucleotide sequence ID" value="NZ_JAHYXK010000007.1"/>
</dbReference>
<protein>
    <submittedName>
        <fullName evidence="1">Uncharacterized protein</fullName>
    </submittedName>
</protein>